<dbReference type="Gene3D" id="3.40.50.10350">
    <property type="entry name" value="Glycerate kinase, domain 1"/>
    <property type="match status" value="1"/>
</dbReference>
<comment type="similarity">
    <text evidence="1 4">Belongs to the glycerate kinase type-1 family.</text>
</comment>
<evidence type="ECO:0000256" key="3">
    <source>
        <dbReference type="ARBA" id="ARBA00022777"/>
    </source>
</evidence>
<dbReference type="InterPro" id="IPR018193">
    <property type="entry name" value="Glyc_kinase_flavodox-like_fold"/>
</dbReference>
<name>A0A5B8M7R2_9MICO</name>
<dbReference type="Pfam" id="PF02595">
    <property type="entry name" value="Gly_kinase"/>
    <property type="match status" value="1"/>
</dbReference>
<evidence type="ECO:0000313" key="6">
    <source>
        <dbReference type="Proteomes" id="UP000320216"/>
    </source>
</evidence>
<dbReference type="RefSeq" id="WP_146322243.1">
    <property type="nucleotide sequence ID" value="NZ_CP042305.1"/>
</dbReference>
<reference evidence="5 6" key="1">
    <citation type="submission" date="2019-07" db="EMBL/GenBank/DDBJ databases">
        <title>Full genome sequence of Humibacter sp. WJ7-1.</title>
        <authorList>
            <person name="Im W.-T."/>
        </authorList>
    </citation>
    <scope>NUCLEOTIDE SEQUENCE [LARGE SCALE GENOMIC DNA]</scope>
    <source>
        <strain evidence="5 6">WJ7-1</strain>
    </source>
</reference>
<keyword evidence="3 4" id="KW-0418">Kinase</keyword>
<gene>
    <name evidence="5" type="ORF">FPZ11_17050</name>
</gene>
<dbReference type="InterPro" id="IPR018197">
    <property type="entry name" value="Glycerate_kinase_RE-like"/>
</dbReference>
<protein>
    <submittedName>
        <fullName evidence="5">Glycerate kinase</fullName>
    </submittedName>
</protein>
<keyword evidence="2 4" id="KW-0808">Transferase</keyword>
<dbReference type="PANTHER" id="PTHR21599">
    <property type="entry name" value="GLYCERATE KINASE"/>
    <property type="match status" value="1"/>
</dbReference>
<sequence length="375" mass="36865">MRIVIAPDSFKGSASAVRVCEALAAGWREVRPDDELVELPMADGGEGTLDAFLLAVPGANRMPVRVTGPDGRVVQASWVLLPPTPELPGGTGVVELAETSGLPLMARLDAMNAHTLGFGQAIAAAIDHGVSRLLLGIGGSASTDGGGGVLVALGARLLDAEGLSVLLGGGSLPEVATIDVSRLRSLPEGGALVLSDVTNPLLGASGAADVFGEQKGADAAQRADLEAALASWSRVLSAAGVAADPAAPGAGAAGGTGFGLMAWGARLVSGASAIADAIGLDAALADADLVITGEGRFDAQTDGGKAPAIVAEHARAAHAPIALVAGSLAAEPHGFVSAFALTDLAGSAGAALADAPRWLRAAGEALAVREGHGPE</sequence>
<dbReference type="PANTHER" id="PTHR21599:SF0">
    <property type="entry name" value="GLYCERATE KINASE"/>
    <property type="match status" value="1"/>
</dbReference>
<organism evidence="5 6">
    <name type="scientific">Humibacter ginsenosidimutans</name>
    <dbReference type="NCBI Taxonomy" id="2599293"/>
    <lineage>
        <taxon>Bacteria</taxon>
        <taxon>Bacillati</taxon>
        <taxon>Actinomycetota</taxon>
        <taxon>Actinomycetes</taxon>
        <taxon>Micrococcales</taxon>
        <taxon>Microbacteriaceae</taxon>
        <taxon>Humibacter</taxon>
    </lineage>
</organism>
<dbReference type="PIRSF" id="PIRSF006078">
    <property type="entry name" value="GlxK"/>
    <property type="match status" value="1"/>
</dbReference>
<dbReference type="NCBIfam" id="TIGR00045">
    <property type="entry name" value="glycerate kinase"/>
    <property type="match status" value="1"/>
</dbReference>
<evidence type="ECO:0000313" key="5">
    <source>
        <dbReference type="EMBL" id="QDZ16239.1"/>
    </source>
</evidence>
<dbReference type="Gene3D" id="3.90.1510.10">
    <property type="entry name" value="Glycerate kinase, domain 2"/>
    <property type="match status" value="1"/>
</dbReference>
<dbReference type="AlphaFoldDB" id="A0A5B8M7R2"/>
<evidence type="ECO:0000256" key="1">
    <source>
        <dbReference type="ARBA" id="ARBA00006284"/>
    </source>
</evidence>
<dbReference type="Proteomes" id="UP000320216">
    <property type="component" value="Chromosome"/>
</dbReference>
<accession>A0A5B8M7R2</accession>
<dbReference type="EMBL" id="CP042305">
    <property type="protein sequence ID" value="QDZ16239.1"/>
    <property type="molecule type" value="Genomic_DNA"/>
</dbReference>
<dbReference type="KEGG" id="huw:FPZ11_17050"/>
<proteinExistence type="inferred from homology"/>
<dbReference type="GO" id="GO:0031388">
    <property type="term" value="P:organic acid phosphorylation"/>
    <property type="evidence" value="ECO:0007669"/>
    <property type="project" value="UniProtKB-UniRule"/>
</dbReference>
<dbReference type="SUPFAM" id="SSF110738">
    <property type="entry name" value="Glycerate kinase I"/>
    <property type="match status" value="1"/>
</dbReference>
<evidence type="ECO:0000256" key="2">
    <source>
        <dbReference type="ARBA" id="ARBA00022679"/>
    </source>
</evidence>
<dbReference type="OrthoDB" id="9774290at2"/>
<evidence type="ECO:0000256" key="4">
    <source>
        <dbReference type="PIRNR" id="PIRNR006078"/>
    </source>
</evidence>
<dbReference type="GO" id="GO:0008887">
    <property type="term" value="F:glycerate kinase activity"/>
    <property type="evidence" value="ECO:0007669"/>
    <property type="project" value="UniProtKB-UniRule"/>
</dbReference>
<dbReference type="InterPro" id="IPR004381">
    <property type="entry name" value="Glycerate_kinase"/>
</dbReference>
<keyword evidence="6" id="KW-1185">Reference proteome</keyword>
<dbReference type="InterPro" id="IPR036129">
    <property type="entry name" value="Glycerate_kinase_sf"/>
</dbReference>